<dbReference type="PANTHER" id="PTHR43481:SF4">
    <property type="entry name" value="GLYCEROL-1-PHOSPHATE PHOSPHOHYDROLASE 1-RELATED"/>
    <property type="match status" value="1"/>
</dbReference>
<dbReference type="InterPro" id="IPR023198">
    <property type="entry name" value="PGP-like_dom2"/>
</dbReference>
<accession>A0A1H8LLK1</accession>
<dbReference type="SFLD" id="SFLDS00003">
    <property type="entry name" value="Haloacid_Dehalogenase"/>
    <property type="match status" value="1"/>
</dbReference>
<reference evidence="1 2" key="1">
    <citation type="submission" date="2016-10" db="EMBL/GenBank/DDBJ databases">
        <authorList>
            <person name="de Groot N.N."/>
        </authorList>
    </citation>
    <scope>NUCLEOTIDE SEQUENCE [LARGE SCALE GENOMIC DNA]</scope>
    <source>
        <strain evidence="1 2">CGMCC 4.2026</strain>
    </source>
</reference>
<dbReference type="Gene3D" id="3.40.50.1000">
    <property type="entry name" value="HAD superfamily/HAD-like"/>
    <property type="match status" value="1"/>
</dbReference>
<dbReference type="PANTHER" id="PTHR43481">
    <property type="entry name" value="FRUCTOSE-1-PHOSPHATE PHOSPHATASE"/>
    <property type="match status" value="1"/>
</dbReference>
<proteinExistence type="predicted"/>
<dbReference type="STRING" id="310780.SAMN05216267_101677"/>
<dbReference type="Pfam" id="PF00702">
    <property type="entry name" value="Hydrolase"/>
    <property type="match status" value="1"/>
</dbReference>
<evidence type="ECO:0000313" key="1">
    <source>
        <dbReference type="EMBL" id="SEO05893.1"/>
    </source>
</evidence>
<dbReference type="NCBIfam" id="TIGR01509">
    <property type="entry name" value="HAD-SF-IA-v3"/>
    <property type="match status" value="1"/>
</dbReference>
<dbReference type="SFLD" id="SFLDG01129">
    <property type="entry name" value="C1.5:_HAD__Beta-PGM__Phosphata"/>
    <property type="match status" value="1"/>
</dbReference>
<keyword evidence="2" id="KW-1185">Reference proteome</keyword>
<sequence>MDHGWTAGAVEALLFDLDGVLVDSRAAIDGSMRAWAALHGLDGDAVLALAHGRRDAELVREVAPALDVAAEVARITALELGFMDGVTAMPGAAALLAALPPDRWAVVTSSTPPIARGRLAAAGLPEPALLITADDVDRGKPAPDGYLLAAEKLGAAPERCLVFEDAPIGLDAARSAGMRCVGIGLAGPGVLASAADLAAVRVTPPLTVHGPGCVAVDADGRGHADGPGRSLG</sequence>
<name>A0A1H8LLK1_9ACTN</name>
<dbReference type="InterPro" id="IPR023214">
    <property type="entry name" value="HAD_sf"/>
</dbReference>
<dbReference type="Proteomes" id="UP000181951">
    <property type="component" value="Unassembled WGS sequence"/>
</dbReference>
<protein>
    <submittedName>
        <fullName evidence="1">Sugar-phosphatase</fullName>
    </submittedName>
</protein>
<dbReference type="InterPro" id="IPR051806">
    <property type="entry name" value="HAD-like_SPP"/>
</dbReference>
<dbReference type="EMBL" id="FODD01000016">
    <property type="protein sequence ID" value="SEO05893.1"/>
    <property type="molecule type" value="Genomic_DNA"/>
</dbReference>
<dbReference type="InterPro" id="IPR006439">
    <property type="entry name" value="HAD-SF_hydro_IA"/>
</dbReference>
<dbReference type="SUPFAM" id="SSF56784">
    <property type="entry name" value="HAD-like"/>
    <property type="match status" value="1"/>
</dbReference>
<dbReference type="InterPro" id="IPR036412">
    <property type="entry name" value="HAD-like_sf"/>
</dbReference>
<dbReference type="Gene3D" id="1.10.150.240">
    <property type="entry name" value="Putative phosphatase, domain 2"/>
    <property type="match status" value="1"/>
</dbReference>
<dbReference type="AlphaFoldDB" id="A0A1H8LLK1"/>
<dbReference type="GO" id="GO:0050308">
    <property type="term" value="F:sugar-phosphatase activity"/>
    <property type="evidence" value="ECO:0007669"/>
    <property type="project" value="TreeGrafter"/>
</dbReference>
<gene>
    <name evidence="1" type="ORF">SAMN05216267_101677</name>
</gene>
<dbReference type="RefSeq" id="WP_075017098.1">
    <property type="nucleotide sequence ID" value="NZ_FODD01000016.1"/>
</dbReference>
<organism evidence="1 2">
    <name type="scientific">Actinacidiphila rubida</name>
    <dbReference type="NCBI Taxonomy" id="310780"/>
    <lineage>
        <taxon>Bacteria</taxon>
        <taxon>Bacillati</taxon>
        <taxon>Actinomycetota</taxon>
        <taxon>Actinomycetes</taxon>
        <taxon>Kitasatosporales</taxon>
        <taxon>Streptomycetaceae</taxon>
        <taxon>Actinacidiphila</taxon>
    </lineage>
</organism>
<evidence type="ECO:0000313" key="2">
    <source>
        <dbReference type="Proteomes" id="UP000181951"/>
    </source>
</evidence>